<evidence type="ECO:0000313" key="2">
    <source>
        <dbReference type="EMBL" id="SCG85564.1"/>
    </source>
</evidence>
<keyword evidence="3" id="KW-1185">Reference proteome</keyword>
<reference evidence="2 3" key="1">
    <citation type="submission" date="2016-08" db="EMBL/GenBank/DDBJ databases">
        <authorList>
            <person name="Seilhamer J.J."/>
        </authorList>
    </citation>
    <scope>NUCLEOTIDE SEQUENCE [LARGE SCALE GENOMIC DNA]</scope>
    <source>
        <strain evidence="2">Buetzberg</strain>
    </source>
</reference>
<accession>A0A1D3L1L3</accession>
<evidence type="ECO:0008006" key="4">
    <source>
        <dbReference type="Google" id="ProtNLM"/>
    </source>
</evidence>
<dbReference type="AlphaFoldDB" id="A0A1D3L1L3"/>
<organism evidence="2 3">
    <name type="scientific">Methanobacterium congolense</name>
    <dbReference type="NCBI Taxonomy" id="118062"/>
    <lineage>
        <taxon>Archaea</taxon>
        <taxon>Methanobacteriati</taxon>
        <taxon>Methanobacteriota</taxon>
        <taxon>Methanomada group</taxon>
        <taxon>Methanobacteria</taxon>
        <taxon>Methanobacteriales</taxon>
        <taxon>Methanobacteriaceae</taxon>
        <taxon>Methanobacterium</taxon>
    </lineage>
</organism>
<dbReference type="OrthoDB" id="69551at2157"/>
<dbReference type="KEGG" id="mcub:MCBB_1004"/>
<dbReference type="Proteomes" id="UP000094707">
    <property type="component" value="Chromosome I"/>
</dbReference>
<sequence>MDQLKIISWFMFIISVGAIIYALIFNIPDWMVYGISLIFLPTGILSFGLLAMARGSKEEEEDKRKEPFIGY</sequence>
<dbReference type="GeneID" id="30411852"/>
<keyword evidence="1" id="KW-0472">Membrane</keyword>
<feature type="transmembrane region" description="Helical" evidence="1">
    <location>
        <begin position="7"/>
        <end position="24"/>
    </location>
</feature>
<dbReference type="STRING" id="118062.MCBB_1004"/>
<evidence type="ECO:0000313" key="3">
    <source>
        <dbReference type="Proteomes" id="UP000094707"/>
    </source>
</evidence>
<keyword evidence="1" id="KW-0812">Transmembrane</keyword>
<protein>
    <recommendedName>
        <fullName evidence="4">DUF788 domain-containing protein</fullName>
    </recommendedName>
</protein>
<keyword evidence="1" id="KW-1133">Transmembrane helix</keyword>
<dbReference type="EMBL" id="LT607756">
    <property type="protein sequence ID" value="SCG85564.1"/>
    <property type="molecule type" value="Genomic_DNA"/>
</dbReference>
<feature type="transmembrane region" description="Helical" evidence="1">
    <location>
        <begin position="30"/>
        <end position="53"/>
    </location>
</feature>
<proteinExistence type="predicted"/>
<dbReference type="RefSeq" id="WP_071906713.1">
    <property type="nucleotide sequence ID" value="NZ_LT607756.1"/>
</dbReference>
<gene>
    <name evidence="2" type="ORF">MCBB_1004</name>
</gene>
<evidence type="ECO:0000256" key="1">
    <source>
        <dbReference type="SAM" id="Phobius"/>
    </source>
</evidence>
<name>A0A1D3L1L3_9EURY</name>